<dbReference type="PROSITE" id="PS50885">
    <property type="entry name" value="HAMP"/>
    <property type="match status" value="1"/>
</dbReference>
<evidence type="ECO:0000256" key="6">
    <source>
        <dbReference type="ARBA" id="ARBA00022679"/>
    </source>
</evidence>
<feature type="domain" description="HAMP" evidence="16">
    <location>
        <begin position="196"/>
        <end position="248"/>
    </location>
</feature>
<accession>A0ABV6LKW4</accession>
<dbReference type="Gene3D" id="3.30.565.10">
    <property type="entry name" value="Histidine kinase-like ATPase, C-terminal domain"/>
    <property type="match status" value="1"/>
</dbReference>
<feature type="transmembrane region" description="Helical" evidence="14">
    <location>
        <begin position="20"/>
        <end position="43"/>
    </location>
</feature>
<dbReference type="RefSeq" id="WP_377345565.1">
    <property type="nucleotide sequence ID" value="NZ_JBHLTP010000003.1"/>
</dbReference>
<sequence>MKKTGNHTRSTSLLRKYIFILIGAILLFPISFPAVGGIFYLVMDTFYEAKKPVYYNNIRLEEEVHQTANRLGGASKTEIEQEISLLKEKYPQSSLFWVNNDDLLERTWGEPKHVKENWDATAALDFMKKSYYADPFTVLAFIGEGQDEGFMVFQISKEYLGEKMNRYIEVYGGYYYIGGVIAVFVLFLVISYIFFHRIRKRLVDLQQAMTSNDISAIPEPVDVGKRDEIGLLKETFNDMIETLKTSRKKEQEEERLRRELIANLSHDLRTPLTVLRGQMYTIQRQIESEEGRNAIAVADDKITYLSELIENLLSYSLLSSHRYPYHEKEVNLVQIIRRCVADWYAIFEQHDFEVDINLPEEKMVMRLDPKWLQRIVDNVFQNVLRHAEEGRYMQVGMKEGEKAITLWITDKGPGFAGSVVHSEGTGVGLRIIALMTKDMNIDWNVHSDHNGSTHYFVWKKPFHIGESEGRGEMS</sequence>
<dbReference type="SMART" id="SM00388">
    <property type="entry name" value="HisKA"/>
    <property type="match status" value="1"/>
</dbReference>
<evidence type="ECO:0000259" key="16">
    <source>
        <dbReference type="PROSITE" id="PS50885"/>
    </source>
</evidence>
<comment type="subcellular location">
    <subcellularLocation>
        <location evidence="2">Cell membrane</location>
        <topology evidence="2">Multi-pass membrane protein</topology>
    </subcellularLocation>
</comment>
<keyword evidence="18" id="KW-1185">Reference proteome</keyword>
<keyword evidence="7 14" id="KW-0812">Transmembrane</keyword>
<comment type="catalytic activity">
    <reaction evidence="1">
        <text>ATP + protein L-histidine = ADP + protein N-phospho-L-histidine.</text>
        <dbReference type="EC" id="2.7.13.3"/>
    </reaction>
</comment>
<name>A0ABV6LKW4_9BACI</name>
<dbReference type="PANTHER" id="PTHR45528">
    <property type="entry name" value="SENSOR HISTIDINE KINASE CPXA"/>
    <property type="match status" value="1"/>
</dbReference>
<dbReference type="Pfam" id="PF00512">
    <property type="entry name" value="HisKA"/>
    <property type="match status" value="1"/>
</dbReference>
<dbReference type="CDD" id="cd06225">
    <property type="entry name" value="HAMP"/>
    <property type="match status" value="1"/>
</dbReference>
<feature type="transmembrane region" description="Helical" evidence="14">
    <location>
        <begin position="174"/>
        <end position="195"/>
    </location>
</feature>
<keyword evidence="6" id="KW-0808">Transferase</keyword>
<dbReference type="InterPro" id="IPR036097">
    <property type="entry name" value="HisK_dim/P_sf"/>
</dbReference>
<dbReference type="SUPFAM" id="SSF55874">
    <property type="entry name" value="ATPase domain of HSP90 chaperone/DNA topoisomerase II/histidine kinase"/>
    <property type="match status" value="1"/>
</dbReference>
<dbReference type="InterPro" id="IPR050398">
    <property type="entry name" value="HssS/ArlS-like"/>
</dbReference>
<dbReference type="EMBL" id="JBHLTP010000003">
    <property type="protein sequence ID" value="MFC0523030.1"/>
    <property type="molecule type" value="Genomic_DNA"/>
</dbReference>
<evidence type="ECO:0000256" key="9">
    <source>
        <dbReference type="ARBA" id="ARBA00022777"/>
    </source>
</evidence>
<keyword evidence="5" id="KW-0597">Phosphoprotein</keyword>
<evidence type="ECO:0000256" key="13">
    <source>
        <dbReference type="ARBA" id="ARBA00023136"/>
    </source>
</evidence>
<dbReference type="InterPro" id="IPR005467">
    <property type="entry name" value="His_kinase_dom"/>
</dbReference>
<evidence type="ECO:0000256" key="7">
    <source>
        <dbReference type="ARBA" id="ARBA00022692"/>
    </source>
</evidence>
<evidence type="ECO:0000313" key="18">
    <source>
        <dbReference type="Proteomes" id="UP001589836"/>
    </source>
</evidence>
<evidence type="ECO:0000256" key="10">
    <source>
        <dbReference type="ARBA" id="ARBA00022840"/>
    </source>
</evidence>
<dbReference type="InterPro" id="IPR003594">
    <property type="entry name" value="HATPase_dom"/>
</dbReference>
<reference evidence="17 18" key="1">
    <citation type="submission" date="2024-09" db="EMBL/GenBank/DDBJ databases">
        <authorList>
            <person name="Sun Q."/>
            <person name="Mori K."/>
        </authorList>
    </citation>
    <scope>NUCLEOTIDE SEQUENCE [LARGE SCALE GENOMIC DNA]</scope>
    <source>
        <strain evidence="17 18">NCAIM B.02529</strain>
    </source>
</reference>
<keyword evidence="9 17" id="KW-0418">Kinase</keyword>
<dbReference type="InterPro" id="IPR036890">
    <property type="entry name" value="HATPase_C_sf"/>
</dbReference>
<dbReference type="InterPro" id="IPR003661">
    <property type="entry name" value="HisK_dim/P_dom"/>
</dbReference>
<dbReference type="Proteomes" id="UP001589836">
    <property type="component" value="Unassembled WGS sequence"/>
</dbReference>
<dbReference type="SUPFAM" id="SSF47384">
    <property type="entry name" value="Homodimeric domain of signal transducing histidine kinase"/>
    <property type="match status" value="1"/>
</dbReference>
<dbReference type="GO" id="GO:0016301">
    <property type="term" value="F:kinase activity"/>
    <property type="evidence" value="ECO:0007669"/>
    <property type="project" value="UniProtKB-KW"/>
</dbReference>
<protein>
    <recommendedName>
        <fullName evidence="3">histidine kinase</fullName>
        <ecNumber evidence="3">2.7.13.3</ecNumber>
    </recommendedName>
</protein>
<evidence type="ECO:0000256" key="8">
    <source>
        <dbReference type="ARBA" id="ARBA00022741"/>
    </source>
</evidence>
<organism evidence="17 18">
    <name type="scientific">Pontibacillus salicampi</name>
    <dbReference type="NCBI Taxonomy" id="1449801"/>
    <lineage>
        <taxon>Bacteria</taxon>
        <taxon>Bacillati</taxon>
        <taxon>Bacillota</taxon>
        <taxon>Bacilli</taxon>
        <taxon>Bacillales</taxon>
        <taxon>Bacillaceae</taxon>
        <taxon>Pontibacillus</taxon>
    </lineage>
</organism>
<evidence type="ECO:0000256" key="1">
    <source>
        <dbReference type="ARBA" id="ARBA00000085"/>
    </source>
</evidence>
<keyword evidence="13 14" id="KW-0472">Membrane</keyword>
<dbReference type="Gene3D" id="1.10.287.130">
    <property type="match status" value="1"/>
</dbReference>
<evidence type="ECO:0000256" key="14">
    <source>
        <dbReference type="SAM" id="Phobius"/>
    </source>
</evidence>
<keyword evidence="4" id="KW-1003">Cell membrane</keyword>
<keyword evidence="12" id="KW-0902">Two-component regulatory system</keyword>
<evidence type="ECO:0000256" key="11">
    <source>
        <dbReference type="ARBA" id="ARBA00022989"/>
    </source>
</evidence>
<dbReference type="PANTHER" id="PTHR45528:SF9">
    <property type="entry name" value="SENSOR HISTIDINE KINASE YBDK"/>
    <property type="match status" value="1"/>
</dbReference>
<evidence type="ECO:0000259" key="15">
    <source>
        <dbReference type="PROSITE" id="PS50109"/>
    </source>
</evidence>
<dbReference type="EC" id="2.7.13.3" evidence="3"/>
<dbReference type="CDD" id="cd00082">
    <property type="entry name" value="HisKA"/>
    <property type="match status" value="1"/>
</dbReference>
<evidence type="ECO:0000256" key="4">
    <source>
        <dbReference type="ARBA" id="ARBA00022475"/>
    </source>
</evidence>
<keyword evidence="8" id="KW-0547">Nucleotide-binding</keyword>
<evidence type="ECO:0000256" key="12">
    <source>
        <dbReference type="ARBA" id="ARBA00023012"/>
    </source>
</evidence>
<evidence type="ECO:0000256" key="5">
    <source>
        <dbReference type="ARBA" id="ARBA00022553"/>
    </source>
</evidence>
<comment type="caution">
    <text evidence="17">The sequence shown here is derived from an EMBL/GenBank/DDBJ whole genome shotgun (WGS) entry which is preliminary data.</text>
</comment>
<keyword evidence="10" id="KW-0067">ATP-binding</keyword>
<evidence type="ECO:0000256" key="2">
    <source>
        <dbReference type="ARBA" id="ARBA00004651"/>
    </source>
</evidence>
<evidence type="ECO:0000256" key="3">
    <source>
        <dbReference type="ARBA" id="ARBA00012438"/>
    </source>
</evidence>
<proteinExistence type="predicted"/>
<dbReference type="PROSITE" id="PS50109">
    <property type="entry name" value="HIS_KIN"/>
    <property type="match status" value="1"/>
</dbReference>
<keyword evidence="11 14" id="KW-1133">Transmembrane helix</keyword>
<dbReference type="Pfam" id="PF02518">
    <property type="entry name" value="HATPase_c"/>
    <property type="match status" value="1"/>
</dbReference>
<feature type="domain" description="Histidine kinase" evidence="15">
    <location>
        <begin position="263"/>
        <end position="453"/>
    </location>
</feature>
<dbReference type="Gene3D" id="6.10.340.10">
    <property type="match status" value="1"/>
</dbReference>
<evidence type="ECO:0000313" key="17">
    <source>
        <dbReference type="EMBL" id="MFC0523030.1"/>
    </source>
</evidence>
<dbReference type="SMART" id="SM00304">
    <property type="entry name" value="HAMP"/>
    <property type="match status" value="1"/>
</dbReference>
<gene>
    <name evidence="17" type="ORF">ACFFGV_05405</name>
</gene>
<dbReference type="InterPro" id="IPR003660">
    <property type="entry name" value="HAMP_dom"/>
</dbReference>